<evidence type="ECO:0000313" key="2">
    <source>
        <dbReference type="EMBL" id="QUI21018.1"/>
    </source>
</evidence>
<dbReference type="PANTHER" id="PTHR43649:SF12">
    <property type="entry name" value="DIACETYLCHITOBIOSE BINDING PROTEIN DASA"/>
    <property type="match status" value="1"/>
</dbReference>
<evidence type="ECO:0000313" key="3">
    <source>
        <dbReference type="Proteomes" id="UP000683246"/>
    </source>
</evidence>
<evidence type="ECO:0000256" key="1">
    <source>
        <dbReference type="SAM" id="SignalP"/>
    </source>
</evidence>
<dbReference type="InterPro" id="IPR050490">
    <property type="entry name" value="Bact_solute-bd_prot1"/>
</dbReference>
<dbReference type="EMBL" id="CP058649">
    <property type="protein sequence ID" value="QUI21018.1"/>
    <property type="molecule type" value="Genomic_DNA"/>
</dbReference>
<dbReference type="SUPFAM" id="SSF53850">
    <property type="entry name" value="Periplasmic binding protein-like II"/>
    <property type="match status" value="1"/>
</dbReference>
<dbReference type="PROSITE" id="PS51257">
    <property type="entry name" value="PROKAR_LIPOPROTEIN"/>
    <property type="match status" value="1"/>
</dbReference>
<dbReference type="PANTHER" id="PTHR43649">
    <property type="entry name" value="ARABINOSE-BINDING PROTEIN-RELATED"/>
    <property type="match status" value="1"/>
</dbReference>
<proteinExistence type="predicted"/>
<dbReference type="AlphaFoldDB" id="A0A8J8MGQ7"/>
<keyword evidence="3" id="KW-1185">Reference proteome</keyword>
<dbReference type="InterPro" id="IPR006059">
    <property type="entry name" value="SBP"/>
</dbReference>
<keyword evidence="1" id="KW-0732">Signal</keyword>
<dbReference type="Pfam" id="PF01547">
    <property type="entry name" value="SBP_bac_1"/>
    <property type="match status" value="1"/>
</dbReference>
<sequence length="556" mass="61821">MKKMNKLFVLLLLVSMVLMGCSKSGDTVVVVPDGEETDTDQAGTTEKPAEVDIWGKYEEPVEVELAVFLPGDIKFPEGDSFENNIWTRLYKEELNVDVKFKWVAQTWEVYEQKMNIDIAAGDLPDIFWVIPENMYKLNESGSLANLTEAYNAYLIDTYKDLLEVDDYLEKSSSADGKLIAMPEKPLQMDATTVWLREDYLDAVDADVPTSYEELLELARTISKKDVSGSGTFGLPLNNTLTLADGLFAAHGVNPRAWISDGEGGIVFGGIQEEAKQVLADLAALYAEGVIDPEFVIKGDGAVFGDLTAGKFGILAHKTWNPFWPLNQMVTDEHAVKWIPINMPSVGGGEAPGFINAKGNGRFVVNKEYEHPEVLMKMMNVAWKYLGVDSEDASIDYHSPDGIVQFKLSIFNYYTPIGTNGIIARGVAKALEQGSIEGSGLNELNQNYYIESKKYLGGEISGTTWANWAIYNSEGSAIQELALYESGNIKYDEMFWTPGEMYASKWSTLSKLQETTYTKIIMGEESIDAFDTFVEDWKALGGDDITLENNEIYKSYN</sequence>
<feature type="chain" id="PRO_5035314206" evidence="1">
    <location>
        <begin position="25"/>
        <end position="556"/>
    </location>
</feature>
<accession>A0A8J8MGQ7</accession>
<dbReference type="Proteomes" id="UP000683246">
    <property type="component" value="Chromosome"/>
</dbReference>
<name>A0A8J8MGQ7_9FIRM</name>
<organism evidence="2 3">
    <name type="scientific">Vallitalea pronyensis</name>
    <dbReference type="NCBI Taxonomy" id="1348613"/>
    <lineage>
        <taxon>Bacteria</taxon>
        <taxon>Bacillati</taxon>
        <taxon>Bacillota</taxon>
        <taxon>Clostridia</taxon>
        <taxon>Lachnospirales</taxon>
        <taxon>Vallitaleaceae</taxon>
        <taxon>Vallitalea</taxon>
    </lineage>
</organism>
<protein>
    <submittedName>
        <fullName evidence="2">Extracellular solute-binding protein</fullName>
    </submittedName>
</protein>
<dbReference type="Gene3D" id="3.40.190.10">
    <property type="entry name" value="Periplasmic binding protein-like II"/>
    <property type="match status" value="3"/>
</dbReference>
<gene>
    <name evidence="2" type="ORF">HZI73_01335</name>
</gene>
<dbReference type="KEGG" id="vpy:HZI73_01335"/>
<feature type="signal peptide" evidence="1">
    <location>
        <begin position="1"/>
        <end position="24"/>
    </location>
</feature>
<reference evidence="2" key="1">
    <citation type="submission" date="2020-07" db="EMBL/GenBank/DDBJ databases">
        <title>Vallitalea pronyensis genome.</title>
        <authorList>
            <person name="Postec A."/>
        </authorList>
    </citation>
    <scope>NUCLEOTIDE SEQUENCE</scope>
    <source>
        <strain evidence="2">FatNI3</strain>
    </source>
</reference>
<dbReference type="RefSeq" id="WP_212696477.1">
    <property type="nucleotide sequence ID" value="NZ_CP058649.1"/>
</dbReference>